<name>A0ABQ9HHJ6_9NEOP</name>
<protein>
    <recommendedName>
        <fullName evidence="3">Polyprotein</fullName>
    </recommendedName>
</protein>
<dbReference type="PANTHER" id="PTHR11439:SF483">
    <property type="entry name" value="PEPTIDE SYNTHASE GLIP-LIKE, PUTATIVE (AFU_ORTHOLOGUE AFUA_3G12920)-RELATED"/>
    <property type="match status" value="1"/>
</dbReference>
<organism evidence="1 2">
    <name type="scientific">Dryococelus australis</name>
    <dbReference type="NCBI Taxonomy" id="614101"/>
    <lineage>
        <taxon>Eukaryota</taxon>
        <taxon>Metazoa</taxon>
        <taxon>Ecdysozoa</taxon>
        <taxon>Arthropoda</taxon>
        <taxon>Hexapoda</taxon>
        <taxon>Insecta</taxon>
        <taxon>Pterygota</taxon>
        <taxon>Neoptera</taxon>
        <taxon>Polyneoptera</taxon>
        <taxon>Phasmatodea</taxon>
        <taxon>Verophasmatodea</taxon>
        <taxon>Anareolatae</taxon>
        <taxon>Phasmatidae</taxon>
        <taxon>Eurycanthinae</taxon>
        <taxon>Dryococelus</taxon>
    </lineage>
</organism>
<reference evidence="1 2" key="1">
    <citation type="submission" date="2023-02" db="EMBL/GenBank/DDBJ databases">
        <title>LHISI_Scaffold_Assembly.</title>
        <authorList>
            <person name="Stuart O.P."/>
            <person name="Cleave R."/>
            <person name="Magrath M.J.L."/>
            <person name="Mikheyev A.S."/>
        </authorList>
    </citation>
    <scope>NUCLEOTIDE SEQUENCE [LARGE SCALE GENOMIC DNA]</scope>
    <source>
        <strain evidence="1">Daus_M_001</strain>
        <tissue evidence="1">Leg muscle</tissue>
    </source>
</reference>
<evidence type="ECO:0000313" key="2">
    <source>
        <dbReference type="Proteomes" id="UP001159363"/>
    </source>
</evidence>
<keyword evidence="2" id="KW-1185">Reference proteome</keyword>
<dbReference type="EMBL" id="JARBHB010000005">
    <property type="protein sequence ID" value="KAJ8883745.1"/>
    <property type="molecule type" value="Genomic_DNA"/>
</dbReference>
<feature type="non-terminal residue" evidence="1">
    <location>
        <position position="118"/>
    </location>
</feature>
<dbReference type="Proteomes" id="UP001159363">
    <property type="component" value="Chromosome 4"/>
</dbReference>
<dbReference type="PANTHER" id="PTHR11439">
    <property type="entry name" value="GAG-POL-RELATED RETROTRANSPOSON"/>
    <property type="match status" value="1"/>
</dbReference>
<proteinExistence type="predicted"/>
<comment type="caution">
    <text evidence="1">The sequence shown here is derived from an EMBL/GenBank/DDBJ whole genome shotgun (WGS) entry which is preliminary data.</text>
</comment>
<evidence type="ECO:0008006" key="3">
    <source>
        <dbReference type="Google" id="ProtNLM"/>
    </source>
</evidence>
<accession>A0ABQ9HHJ6</accession>
<sequence length="118" mass="13316">MLYLSRFLDHPTRSVWNAAKRVLCYLKGIMNSNLIYEERPEECDKVIVYADVDWGARKTMSGMASFHCDNLVSWGSKKHQALALSSAEAEYIAGSLAATELLYLKCRLSKFVGPSFCK</sequence>
<evidence type="ECO:0000313" key="1">
    <source>
        <dbReference type="EMBL" id="KAJ8883745.1"/>
    </source>
</evidence>
<dbReference type="CDD" id="cd09272">
    <property type="entry name" value="RNase_HI_RT_Ty1"/>
    <property type="match status" value="1"/>
</dbReference>
<gene>
    <name evidence="1" type="ORF">PR048_015599</name>
</gene>